<name>A0A7Z0BS91_9SPHN</name>
<gene>
    <name evidence="3" type="ORF">FHS75_000975</name>
</gene>
<dbReference type="Gene3D" id="3.30.1340.30">
    <property type="match status" value="1"/>
</dbReference>
<reference evidence="3 4" key="1">
    <citation type="submission" date="2020-07" db="EMBL/GenBank/DDBJ databases">
        <title>Genomic Encyclopedia of Type Strains, Phase IV (KMG-IV): sequencing the most valuable type-strain genomes for metagenomic binning, comparative biology and taxonomic classification.</title>
        <authorList>
            <person name="Goeker M."/>
        </authorList>
    </citation>
    <scope>NUCLEOTIDE SEQUENCE [LARGE SCALE GENOMIC DNA]</scope>
    <source>
        <strain evidence="3 4">DSM 29043</strain>
    </source>
</reference>
<dbReference type="Pfam" id="PF04972">
    <property type="entry name" value="BON"/>
    <property type="match status" value="1"/>
</dbReference>
<feature type="region of interest" description="Disordered" evidence="1">
    <location>
        <begin position="304"/>
        <end position="347"/>
    </location>
</feature>
<proteinExistence type="predicted"/>
<evidence type="ECO:0000256" key="1">
    <source>
        <dbReference type="SAM" id="MobiDB-lite"/>
    </source>
</evidence>
<dbReference type="InterPro" id="IPR007055">
    <property type="entry name" value="BON_dom"/>
</dbReference>
<dbReference type="NCBIfam" id="NF033157">
    <property type="entry name" value="SWFGD_domain"/>
    <property type="match status" value="1"/>
</dbReference>
<keyword evidence="4" id="KW-1185">Reference proteome</keyword>
<dbReference type="EMBL" id="JACBZF010000002">
    <property type="protein sequence ID" value="NYH94656.1"/>
    <property type="molecule type" value="Genomic_DNA"/>
</dbReference>
<feature type="compositionally biased region" description="Low complexity" evidence="1">
    <location>
        <begin position="326"/>
        <end position="341"/>
    </location>
</feature>
<dbReference type="PANTHER" id="PTHR34606:SF15">
    <property type="entry name" value="BON DOMAIN-CONTAINING PROTEIN"/>
    <property type="match status" value="1"/>
</dbReference>
<dbReference type="RefSeq" id="WP_218845147.1">
    <property type="nucleotide sequence ID" value="NZ_BMGF01000006.1"/>
</dbReference>
<organism evidence="3 4">
    <name type="scientific">Novosphingobium marinum</name>
    <dbReference type="NCBI Taxonomy" id="1514948"/>
    <lineage>
        <taxon>Bacteria</taxon>
        <taxon>Pseudomonadati</taxon>
        <taxon>Pseudomonadota</taxon>
        <taxon>Alphaproteobacteria</taxon>
        <taxon>Sphingomonadales</taxon>
        <taxon>Sphingomonadaceae</taxon>
        <taxon>Novosphingobium</taxon>
    </lineage>
</organism>
<dbReference type="PROSITE" id="PS50914">
    <property type="entry name" value="BON"/>
    <property type="match status" value="1"/>
</dbReference>
<feature type="compositionally biased region" description="Basic and acidic residues" evidence="1">
    <location>
        <begin position="77"/>
        <end position="87"/>
    </location>
</feature>
<feature type="region of interest" description="Disordered" evidence="1">
    <location>
        <begin position="1"/>
        <end position="136"/>
    </location>
</feature>
<dbReference type="PANTHER" id="PTHR34606">
    <property type="entry name" value="BON DOMAIN-CONTAINING PROTEIN"/>
    <property type="match status" value="1"/>
</dbReference>
<feature type="compositionally biased region" description="Basic and acidic residues" evidence="1">
    <location>
        <begin position="306"/>
        <end position="325"/>
    </location>
</feature>
<evidence type="ECO:0000259" key="2">
    <source>
        <dbReference type="PROSITE" id="PS50914"/>
    </source>
</evidence>
<evidence type="ECO:0000313" key="4">
    <source>
        <dbReference type="Proteomes" id="UP000522081"/>
    </source>
</evidence>
<feature type="compositionally biased region" description="Basic and acidic residues" evidence="1">
    <location>
        <begin position="95"/>
        <end position="119"/>
    </location>
</feature>
<evidence type="ECO:0000313" key="3">
    <source>
        <dbReference type="EMBL" id="NYH94656.1"/>
    </source>
</evidence>
<dbReference type="InterPro" id="IPR047800">
    <property type="entry name" value="SWFGD_dom"/>
</dbReference>
<comment type="caution">
    <text evidence="3">The sequence shown here is derived from an EMBL/GenBank/DDBJ whole genome shotgun (WGS) entry which is preliminary data.</text>
</comment>
<feature type="domain" description="BON" evidence="2">
    <location>
        <begin position="241"/>
        <end position="309"/>
    </location>
</feature>
<dbReference type="InterPro" id="IPR051686">
    <property type="entry name" value="Lipoprotein_DolP"/>
</dbReference>
<protein>
    <submittedName>
        <fullName evidence="3">Osmotically-inducible protein OsmY</fullName>
    </submittedName>
</protein>
<dbReference type="AlphaFoldDB" id="A0A7Z0BS91"/>
<feature type="compositionally biased region" description="Basic and acidic residues" evidence="1">
    <location>
        <begin position="1"/>
        <end position="25"/>
    </location>
</feature>
<dbReference type="Proteomes" id="UP000522081">
    <property type="component" value="Unassembled WGS sequence"/>
</dbReference>
<sequence length="347" mass="39387">MSERNRGNSDLNDPTRYDQREDYRSGNRQQHQFHAGPSQAGDEWITTRQPGGDFGNTGYGDREQLGQSRGQMGGYSDQRDEPYRYSRGEAGYGRNRSDRYDYDHDSRRDRQYAYEESGNRRSYGGDPYSGGYGSHRFDDGSGFSNFNQRYGGRDFISHGKQGGYAPGMATSYGATSRDFGGGYAEGNRNDYGLRHRRDYDHDRGFLERAGDEVASWFGDEDAERHREMDHSGRGPSEYTRSDERIHEDACDNLTHDRYVDASDVKVSVRNGEITLDGHVDSRRAKRHAEDCIDRISGVRHVQNNLRVREMDRSDRTSGDSTERTTSRSATTTGRSAGTTASRTRETT</sequence>
<accession>A0A7Z0BS91</accession>